<organism evidence="3 4">
    <name type="scientific">Streptomyces misionensis</name>
    <dbReference type="NCBI Taxonomy" id="67331"/>
    <lineage>
        <taxon>Bacteria</taxon>
        <taxon>Bacillati</taxon>
        <taxon>Actinomycetota</taxon>
        <taxon>Actinomycetes</taxon>
        <taxon>Kitasatosporales</taxon>
        <taxon>Streptomycetaceae</taxon>
        <taxon>Streptomyces</taxon>
    </lineage>
</organism>
<feature type="compositionally biased region" description="Low complexity" evidence="1">
    <location>
        <begin position="50"/>
        <end position="103"/>
    </location>
</feature>
<protein>
    <recommendedName>
        <fullName evidence="5">RdlA protein</fullName>
    </recommendedName>
</protein>
<dbReference type="AlphaFoldDB" id="A0A1H4YSS5"/>
<dbReference type="EMBL" id="FNTD01000004">
    <property type="protein sequence ID" value="SED21106.1"/>
    <property type="molecule type" value="Genomic_DNA"/>
</dbReference>
<feature type="chain" id="PRO_5010198181" description="RdlA protein" evidence="2">
    <location>
        <begin position="28"/>
        <end position="144"/>
    </location>
</feature>
<feature type="signal peptide" evidence="2">
    <location>
        <begin position="1"/>
        <end position="27"/>
    </location>
</feature>
<evidence type="ECO:0000256" key="1">
    <source>
        <dbReference type="SAM" id="MobiDB-lite"/>
    </source>
</evidence>
<proteinExistence type="predicted"/>
<sequence length="144" mass="14763">MKLAKRFATISAAATAAILFSAAGAQAQSDGGLLSVLDSIPLLRMPYTMGSTGQGDTPTGTQTTNNNNNNNNAGGPNNNNNNNGGGTNNNNNNNNGDSQTQGNVTGLLPLLGKSLFNFQVCYPKGQVGSGNTFTGNQNINCHQS</sequence>
<dbReference type="Proteomes" id="UP000182375">
    <property type="component" value="Unassembled WGS sequence"/>
</dbReference>
<evidence type="ECO:0000313" key="4">
    <source>
        <dbReference type="Proteomes" id="UP000182375"/>
    </source>
</evidence>
<gene>
    <name evidence="3" type="ORF">SAMN04490357_4145</name>
</gene>
<accession>A0A1H4YSS5</accession>
<evidence type="ECO:0000256" key="2">
    <source>
        <dbReference type="SAM" id="SignalP"/>
    </source>
</evidence>
<evidence type="ECO:0008006" key="5">
    <source>
        <dbReference type="Google" id="ProtNLM"/>
    </source>
</evidence>
<reference evidence="3 4" key="1">
    <citation type="submission" date="2016-10" db="EMBL/GenBank/DDBJ databases">
        <authorList>
            <person name="de Groot N.N."/>
        </authorList>
    </citation>
    <scope>NUCLEOTIDE SEQUENCE [LARGE SCALE GENOMIC DNA]</scope>
    <source>
        <strain evidence="3 4">DSM 40306</strain>
    </source>
</reference>
<keyword evidence="2" id="KW-0732">Signal</keyword>
<feature type="region of interest" description="Disordered" evidence="1">
    <location>
        <begin position="48"/>
        <end position="105"/>
    </location>
</feature>
<evidence type="ECO:0000313" key="3">
    <source>
        <dbReference type="EMBL" id="SED21106.1"/>
    </source>
</evidence>
<name>A0A1H4YSS5_9ACTN</name>